<proteinExistence type="predicted"/>
<evidence type="ECO:0000256" key="1">
    <source>
        <dbReference type="SAM" id="MobiDB-lite"/>
    </source>
</evidence>
<evidence type="ECO:0000313" key="2">
    <source>
        <dbReference type="EMBL" id="KAK9692445.1"/>
    </source>
</evidence>
<name>A0AAW1IQW4_POPJA</name>
<comment type="caution">
    <text evidence="2">The sequence shown here is derived from an EMBL/GenBank/DDBJ whole genome shotgun (WGS) entry which is preliminary data.</text>
</comment>
<feature type="region of interest" description="Disordered" evidence="1">
    <location>
        <begin position="1"/>
        <end position="51"/>
    </location>
</feature>
<sequence>MNIRQGKLHSQNPTSDVDIRQGEEDLQTSPSFCLQEGNRPSMEITTKNEENGEEWRLNNPKRRRMESSVKGKSSVPGYVGVKFKEMPKYFHAWPRIQAEETDIGRKIAQRNKNINKEIEDAIDVNAGWKGLTLILDHDWPASCYTNTVSVQPKTLEEQKGNIAILTNPSISSAGGHAAAGENPRRSN</sequence>
<gene>
    <name evidence="2" type="ORF">QE152_g35163</name>
</gene>
<protein>
    <submittedName>
        <fullName evidence="2">Uncharacterized protein</fullName>
    </submittedName>
</protein>
<accession>A0AAW1IQW4</accession>
<reference evidence="2 3" key="1">
    <citation type="journal article" date="2024" name="BMC Genomics">
        <title>De novo assembly and annotation of Popillia japonica's genome with initial clues to its potential as an invasive pest.</title>
        <authorList>
            <person name="Cucini C."/>
            <person name="Boschi S."/>
            <person name="Funari R."/>
            <person name="Cardaioli E."/>
            <person name="Iannotti N."/>
            <person name="Marturano G."/>
            <person name="Paoli F."/>
            <person name="Bruttini M."/>
            <person name="Carapelli A."/>
            <person name="Frati F."/>
            <person name="Nardi F."/>
        </authorList>
    </citation>
    <scope>NUCLEOTIDE SEQUENCE [LARGE SCALE GENOMIC DNA]</scope>
    <source>
        <strain evidence="2">DMR45628</strain>
    </source>
</reference>
<dbReference type="AlphaFoldDB" id="A0AAW1IQW4"/>
<feature type="region of interest" description="Disordered" evidence="1">
    <location>
        <begin position="167"/>
        <end position="187"/>
    </location>
</feature>
<keyword evidence="3" id="KW-1185">Reference proteome</keyword>
<feature type="compositionally biased region" description="Low complexity" evidence="1">
    <location>
        <begin position="169"/>
        <end position="180"/>
    </location>
</feature>
<organism evidence="2 3">
    <name type="scientific">Popillia japonica</name>
    <name type="common">Japanese beetle</name>
    <dbReference type="NCBI Taxonomy" id="7064"/>
    <lineage>
        <taxon>Eukaryota</taxon>
        <taxon>Metazoa</taxon>
        <taxon>Ecdysozoa</taxon>
        <taxon>Arthropoda</taxon>
        <taxon>Hexapoda</taxon>
        <taxon>Insecta</taxon>
        <taxon>Pterygota</taxon>
        <taxon>Neoptera</taxon>
        <taxon>Endopterygota</taxon>
        <taxon>Coleoptera</taxon>
        <taxon>Polyphaga</taxon>
        <taxon>Scarabaeiformia</taxon>
        <taxon>Scarabaeidae</taxon>
        <taxon>Rutelinae</taxon>
        <taxon>Popillia</taxon>
    </lineage>
</organism>
<dbReference type="EMBL" id="JASPKY010000582">
    <property type="protein sequence ID" value="KAK9692445.1"/>
    <property type="molecule type" value="Genomic_DNA"/>
</dbReference>
<dbReference type="Proteomes" id="UP001458880">
    <property type="component" value="Unassembled WGS sequence"/>
</dbReference>
<evidence type="ECO:0000313" key="3">
    <source>
        <dbReference type="Proteomes" id="UP001458880"/>
    </source>
</evidence>